<keyword evidence="3 5" id="KW-0285">Flavoprotein</keyword>
<comment type="cofactor">
    <cofactor evidence="1 5">
        <name>FAD</name>
        <dbReference type="ChEBI" id="CHEBI:57692"/>
    </cofactor>
</comment>
<dbReference type="OrthoDB" id="3666321at2"/>
<evidence type="ECO:0008006" key="10">
    <source>
        <dbReference type="Google" id="ProtNLM"/>
    </source>
</evidence>
<evidence type="ECO:0000256" key="2">
    <source>
        <dbReference type="ARBA" id="ARBA00009347"/>
    </source>
</evidence>
<dbReference type="GO" id="GO:0003995">
    <property type="term" value="F:acyl-CoA dehydrogenase activity"/>
    <property type="evidence" value="ECO:0007669"/>
    <property type="project" value="TreeGrafter"/>
</dbReference>
<dbReference type="AlphaFoldDB" id="A0A191WDM0"/>
<keyword evidence="4 5" id="KW-0274">FAD</keyword>
<dbReference type="Gene3D" id="1.10.540.10">
    <property type="entry name" value="Acyl-CoA dehydrogenase/oxidase, N-terminal domain"/>
    <property type="match status" value="1"/>
</dbReference>
<name>A0A191WDM0_9MICO</name>
<gene>
    <name evidence="8" type="ORF">ATC03_05750</name>
</gene>
<dbReference type="CDD" id="cd00567">
    <property type="entry name" value="ACAD"/>
    <property type="match status" value="1"/>
</dbReference>
<reference evidence="8 9" key="1">
    <citation type="journal article" date="2016" name="Int. J. Syst. Evol. Microbiol.">
        <title>Agromyces aureus sp. nov., isolated from the rhizosphere of Salix caprea L. grown in a heavy-metal-contaminated soil.</title>
        <authorList>
            <person name="Corretto E."/>
            <person name="Antonielli L."/>
            <person name="Sessitsch A."/>
            <person name="Compant S."/>
            <person name="Gorfer M."/>
            <person name="Kuffner M."/>
            <person name="Brader G."/>
        </authorList>
    </citation>
    <scope>NUCLEOTIDE SEQUENCE [LARGE SCALE GENOMIC DNA]</scope>
    <source>
        <strain evidence="8 9">AR33</strain>
    </source>
</reference>
<evidence type="ECO:0000259" key="6">
    <source>
        <dbReference type="Pfam" id="PF00441"/>
    </source>
</evidence>
<comment type="similarity">
    <text evidence="2 5">Belongs to the acyl-CoA dehydrogenase family.</text>
</comment>
<evidence type="ECO:0000256" key="3">
    <source>
        <dbReference type="ARBA" id="ARBA00022630"/>
    </source>
</evidence>
<evidence type="ECO:0000256" key="1">
    <source>
        <dbReference type="ARBA" id="ARBA00001974"/>
    </source>
</evidence>
<dbReference type="InterPro" id="IPR009075">
    <property type="entry name" value="AcylCo_DH/oxidase_C"/>
</dbReference>
<feature type="domain" description="Acyl-CoA oxidase/dehydrogenase middle" evidence="7">
    <location>
        <begin position="157"/>
        <end position="250"/>
    </location>
</feature>
<dbReference type="InterPro" id="IPR006091">
    <property type="entry name" value="Acyl-CoA_Oxase/DH_mid-dom"/>
</dbReference>
<keyword evidence="5" id="KW-0560">Oxidoreductase</keyword>
<dbReference type="GO" id="GO:0050660">
    <property type="term" value="F:flavin adenine dinucleotide binding"/>
    <property type="evidence" value="ECO:0007669"/>
    <property type="project" value="InterPro"/>
</dbReference>
<dbReference type="SUPFAM" id="SSF47203">
    <property type="entry name" value="Acyl-CoA dehydrogenase C-terminal domain-like"/>
    <property type="match status" value="1"/>
</dbReference>
<dbReference type="PANTHER" id="PTHR43884">
    <property type="entry name" value="ACYL-COA DEHYDROGENASE"/>
    <property type="match status" value="1"/>
</dbReference>
<proteinExistence type="inferred from homology"/>
<evidence type="ECO:0000313" key="9">
    <source>
        <dbReference type="Proteomes" id="UP000078437"/>
    </source>
</evidence>
<dbReference type="Gene3D" id="1.20.140.10">
    <property type="entry name" value="Butyryl-CoA Dehydrogenase, subunit A, domain 3"/>
    <property type="match status" value="1"/>
</dbReference>
<evidence type="ECO:0000256" key="5">
    <source>
        <dbReference type="RuleBase" id="RU362125"/>
    </source>
</evidence>
<feature type="domain" description="Acyl-CoA dehydrogenase/oxidase C-terminal" evidence="6">
    <location>
        <begin position="264"/>
        <end position="413"/>
    </location>
</feature>
<dbReference type="InterPro" id="IPR046373">
    <property type="entry name" value="Acyl-CoA_Oxase/DH_mid-dom_sf"/>
</dbReference>
<evidence type="ECO:0000313" key="8">
    <source>
        <dbReference type="EMBL" id="ANJ26298.1"/>
    </source>
</evidence>
<dbReference type="RefSeq" id="WP_067874247.1">
    <property type="nucleotide sequence ID" value="NZ_CP013979.1"/>
</dbReference>
<dbReference type="InterPro" id="IPR009100">
    <property type="entry name" value="AcylCoA_DH/oxidase_NM_dom_sf"/>
</dbReference>
<evidence type="ECO:0000259" key="7">
    <source>
        <dbReference type="Pfam" id="PF02770"/>
    </source>
</evidence>
<accession>A0A191WDM0</accession>
<dbReference type="EMBL" id="CP013979">
    <property type="protein sequence ID" value="ANJ26298.1"/>
    <property type="molecule type" value="Genomic_DNA"/>
</dbReference>
<organism evidence="8 9">
    <name type="scientific">Agromyces aureus</name>
    <dbReference type="NCBI Taxonomy" id="453304"/>
    <lineage>
        <taxon>Bacteria</taxon>
        <taxon>Bacillati</taxon>
        <taxon>Actinomycetota</taxon>
        <taxon>Actinomycetes</taxon>
        <taxon>Micrococcales</taxon>
        <taxon>Microbacteriaceae</taxon>
        <taxon>Agromyces</taxon>
    </lineage>
</organism>
<protein>
    <recommendedName>
        <fullName evidence="10">Acyl-CoA dehydrogenase</fullName>
    </recommendedName>
</protein>
<sequence length="592" mass="60912">MSAPVAAPTLGAAVADAAAAVTGATAATGAVVAPERLDRSAVAAFDAFLGDPREPGAVISTERSIELDEASAFPVAEIAAVDAWGLQRAYVPEEHGGCLGDVFVPMTMIRRLAGRDVTAAVAHGKTFLGAVGAWIAGGPIAAEMAGIVVTGDPVSWGLTELGRGSDLSNTATVAAVGADIRVTGVKWPINNATRGRAMTVLARTCDEPGPRSLSLVLVDKQRVDAGALSYRPKVATHGIRGADISGLELRSALVERDHLVGAPGHGLEIVLKSLQLTRPLTTALSLGAADHAIAIATGFAANRRLFGRTLADLPTARATLGAAIADSLLAEAVMYAGARGAHRTPEEMSLVSALVKFLVPDTVDLLFRDLTPFVGARSQLLGIAGVGAFQKAARDNRVVGIFDGNSVVNLNMVINEFPSIARAADPVDVDAIVADFGFGEADGWVDTTRLRLVTKRGSRVLRSLPALVDLLGERPAAASARRIALEFDRLVAEAGAAPRESAPSAASFDLAERIALCFGAACAIATDLAAPQRGSAPSEVRLAAILDRLAVRLGLRSSTDAASTAAALAELALEEAARARPVTMLDGWADAA</sequence>
<reference evidence="9" key="2">
    <citation type="submission" date="2016-01" db="EMBL/GenBank/DDBJ databases">
        <title>Complete genome sequence of Agromyces aureus AR33T and comparison with related organisms.</title>
        <authorList>
            <person name="Corretto E."/>
            <person name="Antonielli L."/>
            <person name="Sessitsch A."/>
            <person name="Brader G."/>
        </authorList>
    </citation>
    <scope>NUCLEOTIDE SEQUENCE [LARGE SCALE GENOMIC DNA]</scope>
    <source>
        <strain evidence="9">AR33</strain>
    </source>
</reference>
<dbReference type="Proteomes" id="UP000078437">
    <property type="component" value="Chromosome"/>
</dbReference>
<dbReference type="InterPro" id="IPR036250">
    <property type="entry name" value="AcylCo_DH-like_C"/>
</dbReference>
<dbReference type="Pfam" id="PF00441">
    <property type="entry name" value="Acyl-CoA_dh_1"/>
    <property type="match status" value="1"/>
</dbReference>
<evidence type="ECO:0000256" key="4">
    <source>
        <dbReference type="ARBA" id="ARBA00022827"/>
    </source>
</evidence>
<dbReference type="Gene3D" id="2.40.110.10">
    <property type="entry name" value="Butyryl-CoA Dehydrogenase, subunit A, domain 2"/>
    <property type="match status" value="1"/>
</dbReference>
<dbReference type="InterPro" id="IPR037069">
    <property type="entry name" value="AcylCoA_DH/ox_N_sf"/>
</dbReference>
<dbReference type="SUPFAM" id="SSF56645">
    <property type="entry name" value="Acyl-CoA dehydrogenase NM domain-like"/>
    <property type="match status" value="1"/>
</dbReference>
<dbReference type="STRING" id="453304.ATC03_05750"/>
<dbReference type="KEGG" id="agy:ATC03_05750"/>
<dbReference type="Pfam" id="PF02770">
    <property type="entry name" value="Acyl-CoA_dh_M"/>
    <property type="match status" value="1"/>
</dbReference>
<dbReference type="GO" id="GO:0005886">
    <property type="term" value="C:plasma membrane"/>
    <property type="evidence" value="ECO:0007669"/>
    <property type="project" value="TreeGrafter"/>
</dbReference>
<dbReference type="PANTHER" id="PTHR43884:SF19">
    <property type="entry name" value="ACYL-COA DEHYDROGENASE FADE4-RELATED"/>
    <property type="match status" value="1"/>
</dbReference>
<keyword evidence="9" id="KW-1185">Reference proteome</keyword>